<dbReference type="OrthoDB" id="4743193at2759"/>
<proteinExistence type="predicted"/>
<gene>
    <name evidence="1" type="ORF">BDN71DRAFT_1495344</name>
</gene>
<evidence type="ECO:0000313" key="2">
    <source>
        <dbReference type="Proteomes" id="UP000807025"/>
    </source>
</evidence>
<comment type="caution">
    <text evidence="1">The sequence shown here is derived from an EMBL/GenBank/DDBJ whole genome shotgun (WGS) entry which is preliminary data.</text>
</comment>
<organism evidence="1 2">
    <name type="scientific">Pleurotus eryngii</name>
    <name type="common">Boletus of the steppes</name>
    <dbReference type="NCBI Taxonomy" id="5323"/>
    <lineage>
        <taxon>Eukaryota</taxon>
        <taxon>Fungi</taxon>
        <taxon>Dikarya</taxon>
        <taxon>Basidiomycota</taxon>
        <taxon>Agaricomycotina</taxon>
        <taxon>Agaricomycetes</taxon>
        <taxon>Agaricomycetidae</taxon>
        <taxon>Agaricales</taxon>
        <taxon>Pleurotineae</taxon>
        <taxon>Pleurotaceae</taxon>
        <taxon>Pleurotus</taxon>
    </lineage>
</organism>
<sequence length="157" mass="17313">MPLILLPVAQLHSLLQDHDIPITDPTVAFATSESSYANATDVGNTATSIMDGLLSHPASVADIQQWACRTASQVYAGQIVDLSRKAAGPHFGASKATALSLQEFNLDDLTNLFQSDTPDLWRCYDQLLSADPSINRQRERRQQQRYETRLAVQVESN</sequence>
<reference evidence="1" key="1">
    <citation type="submission" date="2020-11" db="EMBL/GenBank/DDBJ databases">
        <authorList>
            <consortium name="DOE Joint Genome Institute"/>
            <person name="Ahrendt S."/>
            <person name="Riley R."/>
            <person name="Andreopoulos W."/>
            <person name="Labutti K."/>
            <person name="Pangilinan J."/>
            <person name="Ruiz-Duenas F.J."/>
            <person name="Barrasa J.M."/>
            <person name="Sanchez-Garcia M."/>
            <person name="Camarero S."/>
            <person name="Miyauchi S."/>
            <person name="Serrano A."/>
            <person name="Linde D."/>
            <person name="Babiker R."/>
            <person name="Drula E."/>
            <person name="Ayuso-Fernandez I."/>
            <person name="Pacheco R."/>
            <person name="Padilla G."/>
            <person name="Ferreira P."/>
            <person name="Barriuso J."/>
            <person name="Kellner H."/>
            <person name="Castanera R."/>
            <person name="Alfaro M."/>
            <person name="Ramirez L."/>
            <person name="Pisabarro A.G."/>
            <person name="Kuo A."/>
            <person name="Tritt A."/>
            <person name="Lipzen A."/>
            <person name="He G."/>
            <person name="Yan M."/>
            <person name="Ng V."/>
            <person name="Cullen D."/>
            <person name="Martin F."/>
            <person name="Rosso M.-N."/>
            <person name="Henrissat B."/>
            <person name="Hibbett D."/>
            <person name="Martinez A.T."/>
            <person name="Grigoriev I.V."/>
        </authorList>
    </citation>
    <scope>NUCLEOTIDE SEQUENCE</scope>
    <source>
        <strain evidence="1">ATCC 90797</strain>
    </source>
</reference>
<dbReference type="Proteomes" id="UP000807025">
    <property type="component" value="Unassembled WGS sequence"/>
</dbReference>
<dbReference type="AlphaFoldDB" id="A0A9P5ZZ86"/>
<protein>
    <submittedName>
        <fullName evidence="1">Uncharacterized protein</fullName>
    </submittedName>
</protein>
<name>A0A9P5ZZ86_PLEER</name>
<keyword evidence="2" id="KW-1185">Reference proteome</keyword>
<evidence type="ECO:0000313" key="1">
    <source>
        <dbReference type="EMBL" id="KAF9496376.1"/>
    </source>
</evidence>
<accession>A0A9P5ZZ86</accession>
<dbReference type="EMBL" id="MU154553">
    <property type="protein sequence ID" value="KAF9496376.1"/>
    <property type="molecule type" value="Genomic_DNA"/>
</dbReference>